<dbReference type="SUPFAM" id="SSF52540">
    <property type="entry name" value="P-loop containing nucleoside triphosphate hydrolases"/>
    <property type="match status" value="1"/>
</dbReference>
<dbReference type="GO" id="GO:0033202">
    <property type="term" value="C:DNA helicase complex"/>
    <property type="evidence" value="ECO:0007669"/>
    <property type="project" value="TreeGrafter"/>
</dbReference>
<dbReference type="InterPro" id="IPR027417">
    <property type="entry name" value="P-loop_NTPase"/>
</dbReference>
<evidence type="ECO:0000256" key="6">
    <source>
        <dbReference type="ARBA" id="ARBA00023125"/>
    </source>
</evidence>
<feature type="binding site" evidence="11">
    <location>
        <begin position="31"/>
        <end position="38"/>
    </location>
    <ligand>
        <name>ATP</name>
        <dbReference type="ChEBI" id="CHEBI:30616"/>
    </ligand>
</feature>
<dbReference type="GO" id="GO:0043138">
    <property type="term" value="F:3'-5' DNA helicase activity"/>
    <property type="evidence" value="ECO:0007669"/>
    <property type="project" value="UniProtKB-EC"/>
</dbReference>
<dbReference type="Pfam" id="PF21196">
    <property type="entry name" value="PcrA_UvrD_tudor"/>
    <property type="match status" value="1"/>
</dbReference>
<feature type="domain" description="UvrD-like helicase ATP-binding" evidence="12">
    <location>
        <begin position="10"/>
        <end position="289"/>
    </location>
</feature>
<dbReference type="STRING" id="679200.HMPREF9333_00168"/>
<evidence type="ECO:0000256" key="7">
    <source>
        <dbReference type="ARBA" id="ARBA00023235"/>
    </source>
</evidence>
<evidence type="ECO:0000256" key="8">
    <source>
        <dbReference type="ARBA" id="ARBA00034617"/>
    </source>
</evidence>
<name>G5GF30_9FIRM</name>
<dbReference type="InterPro" id="IPR014017">
    <property type="entry name" value="DNA_helicase_UvrD-like_C"/>
</dbReference>
<evidence type="ECO:0000256" key="2">
    <source>
        <dbReference type="ARBA" id="ARBA00022741"/>
    </source>
</evidence>
<dbReference type="OrthoDB" id="9810135at2"/>
<dbReference type="GO" id="GO:0000725">
    <property type="term" value="P:recombinational repair"/>
    <property type="evidence" value="ECO:0007669"/>
    <property type="project" value="TreeGrafter"/>
</dbReference>
<dbReference type="EMBL" id="ACZL01000003">
    <property type="protein sequence ID" value="EHI56721.1"/>
    <property type="molecule type" value="Genomic_DNA"/>
</dbReference>
<keyword evidence="6" id="KW-0238">DNA-binding</keyword>
<comment type="similarity">
    <text evidence="1">Belongs to the helicase family. UvrD subfamily.</text>
</comment>
<dbReference type="PANTHER" id="PTHR11070">
    <property type="entry name" value="UVRD / RECB / PCRA DNA HELICASE FAMILY MEMBER"/>
    <property type="match status" value="1"/>
</dbReference>
<evidence type="ECO:0000259" key="12">
    <source>
        <dbReference type="PROSITE" id="PS51198"/>
    </source>
</evidence>
<keyword evidence="4 11" id="KW-0347">Helicase</keyword>
<dbReference type="eggNOG" id="COG0210">
    <property type="taxonomic scope" value="Bacteria"/>
</dbReference>
<keyword evidence="15" id="KW-1185">Reference proteome</keyword>
<comment type="catalytic activity">
    <reaction evidence="8">
        <text>Couples ATP hydrolysis with the unwinding of duplex DNA by translocating in the 3'-5' direction.</text>
        <dbReference type="EC" id="5.6.2.4"/>
    </reaction>
</comment>
<dbReference type="Gene3D" id="1.10.486.10">
    <property type="entry name" value="PCRA, domain 4"/>
    <property type="match status" value="1"/>
</dbReference>
<dbReference type="AlphaFoldDB" id="G5GF30"/>
<dbReference type="PANTHER" id="PTHR11070:SF2">
    <property type="entry name" value="ATP-DEPENDENT DNA HELICASE SRS2"/>
    <property type="match status" value="1"/>
</dbReference>
<dbReference type="CDD" id="cd18807">
    <property type="entry name" value="SF1_C_UvrD"/>
    <property type="match status" value="1"/>
</dbReference>
<dbReference type="GO" id="GO:0005829">
    <property type="term" value="C:cytosol"/>
    <property type="evidence" value="ECO:0007669"/>
    <property type="project" value="TreeGrafter"/>
</dbReference>
<dbReference type="Pfam" id="PF13361">
    <property type="entry name" value="UvrD_C"/>
    <property type="match status" value="1"/>
</dbReference>
<dbReference type="GO" id="GO:0005524">
    <property type="term" value="F:ATP binding"/>
    <property type="evidence" value="ECO:0007669"/>
    <property type="project" value="UniProtKB-UniRule"/>
</dbReference>
<organism evidence="14 15">
    <name type="scientific">Johnsonella ignava ATCC 51276</name>
    <dbReference type="NCBI Taxonomy" id="679200"/>
    <lineage>
        <taxon>Bacteria</taxon>
        <taxon>Bacillati</taxon>
        <taxon>Bacillota</taxon>
        <taxon>Clostridia</taxon>
        <taxon>Lachnospirales</taxon>
        <taxon>Lachnospiraceae</taxon>
        <taxon>Johnsonella</taxon>
    </lineage>
</organism>
<dbReference type="Proteomes" id="UP000003011">
    <property type="component" value="Unassembled WGS sequence"/>
</dbReference>
<keyword evidence="5 11" id="KW-0067">ATP-binding</keyword>
<evidence type="ECO:0000256" key="1">
    <source>
        <dbReference type="ARBA" id="ARBA00009922"/>
    </source>
</evidence>
<dbReference type="Gene3D" id="3.30.160.800">
    <property type="match status" value="1"/>
</dbReference>
<evidence type="ECO:0000313" key="14">
    <source>
        <dbReference type="EMBL" id="EHI56721.1"/>
    </source>
</evidence>
<dbReference type="RefSeq" id="WP_005539121.1">
    <property type="nucleotide sequence ID" value="NZ_JH378829.1"/>
</dbReference>
<evidence type="ECO:0000313" key="15">
    <source>
        <dbReference type="Proteomes" id="UP000003011"/>
    </source>
</evidence>
<keyword evidence="7" id="KW-0413">Isomerase</keyword>
<reference evidence="14 15" key="1">
    <citation type="submission" date="2011-08" db="EMBL/GenBank/DDBJ databases">
        <title>The Genome Sequence of Johnsonella ignava ATCC 51276.</title>
        <authorList>
            <consortium name="The Broad Institute Genome Sequencing Platform"/>
            <person name="Earl A."/>
            <person name="Ward D."/>
            <person name="Feldgarden M."/>
            <person name="Gevers D."/>
            <person name="Izard J."/>
            <person name="Blanton J.M."/>
            <person name="Baranova O.V."/>
            <person name="Dewhirst F.E."/>
            <person name="Young S.K."/>
            <person name="Zeng Q."/>
            <person name="Gargeya S."/>
            <person name="Fitzgerald M."/>
            <person name="Haas B."/>
            <person name="Abouelleil A."/>
            <person name="Alvarado L."/>
            <person name="Arachchi H.M."/>
            <person name="Berlin A."/>
            <person name="Brown A."/>
            <person name="Chapman S.B."/>
            <person name="Chen Z."/>
            <person name="Dunbar C."/>
            <person name="Freedman E."/>
            <person name="Gearin G."/>
            <person name="Gellesch M."/>
            <person name="Goldberg J."/>
            <person name="Griggs A."/>
            <person name="Gujja S."/>
            <person name="Heiman D."/>
            <person name="Howarth C."/>
            <person name="Larson L."/>
            <person name="Lui A."/>
            <person name="MacDonald P.J.P."/>
            <person name="Montmayeur A."/>
            <person name="Murphy C."/>
            <person name="Neiman D."/>
            <person name="Pearson M."/>
            <person name="Priest M."/>
            <person name="Roberts A."/>
            <person name="Saif S."/>
            <person name="Shea T."/>
            <person name="Shenoy N."/>
            <person name="Sisk P."/>
            <person name="Stolte C."/>
            <person name="Sykes S."/>
            <person name="Wortman J."/>
            <person name="Nusbaum C."/>
            <person name="Birren B."/>
        </authorList>
    </citation>
    <scope>NUCLEOTIDE SEQUENCE [LARGE SCALE GENOMIC DNA]</scope>
    <source>
        <strain evidence="14 15">ATCC 51276</strain>
    </source>
</reference>
<dbReference type="Gene3D" id="1.10.10.160">
    <property type="match status" value="1"/>
</dbReference>
<keyword evidence="2 11" id="KW-0547">Nucleotide-binding</keyword>
<dbReference type="Pfam" id="PF00580">
    <property type="entry name" value="UvrD-helicase"/>
    <property type="match status" value="1"/>
</dbReference>
<dbReference type="PROSITE" id="PS51198">
    <property type="entry name" value="UVRD_HELICASE_ATP_BIND"/>
    <property type="match status" value="1"/>
</dbReference>
<evidence type="ECO:0000256" key="11">
    <source>
        <dbReference type="PROSITE-ProRule" id="PRU00560"/>
    </source>
</evidence>
<dbReference type="Gene3D" id="3.40.50.300">
    <property type="entry name" value="P-loop containing nucleotide triphosphate hydrolases"/>
    <property type="match status" value="2"/>
</dbReference>
<evidence type="ECO:0000259" key="13">
    <source>
        <dbReference type="PROSITE" id="PS51217"/>
    </source>
</evidence>
<evidence type="ECO:0000256" key="5">
    <source>
        <dbReference type="ARBA" id="ARBA00022840"/>
    </source>
</evidence>
<evidence type="ECO:0000256" key="3">
    <source>
        <dbReference type="ARBA" id="ARBA00022801"/>
    </source>
</evidence>
<dbReference type="InterPro" id="IPR000212">
    <property type="entry name" value="DNA_helicase_UvrD/REP"/>
</dbReference>
<feature type="domain" description="UvrD-like helicase C-terminal" evidence="13">
    <location>
        <begin position="290"/>
        <end position="597"/>
    </location>
</feature>
<dbReference type="HOGENOM" id="CLU_004585_5_2_9"/>
<comment type="caution">
    <text evidence="14">The sequence shown here is derived from an EMBL/GenBank/DDBJ whole genome shotgun (WGS) entry which is preliminary data.</text>
</comment>
<dbReference type="InterPro" id="IPR013986">
    <property type="entry name" value="DExx_box_DNA_helicase_dom_sf"/>
</dbReference>
<gene>
    <name evidence="14" type="ORF">HMPREF9333_00168</name>
</gene>
<dbReference type="InterPro" id="IPR014016">
    <property type="entry name" value="UvrD-like_ATP-bd"/>
</dbReference>
<evidence type="ECO:0000256" key="9">
    <source>
        <dbReference type="ARBA" id="ARBA00034808"/>
    </source>
</evidence>
<accession>G5GF30</accession>
<dbReference type="EC" id="5.6.2.4" evidence="9"/>
<keyword evidence="3 11" id="KW-0378">Hydrolase</keyword>
<evidence type="ECO:0000256" key="10">
    <source>
        <dbReference type="ARBA" id="ARBA00048988"/>
    </source>
</evidence>
<protein>
    <recommendedName>
        <fullName evidence="9">DNA 3'-5' helicase</fullName>
        <ecNumber evidence="9">5.6.2.4</ecNumber>
    </recommendedName>
</protein>
<dbReference type="PATRIC" id="fig|679200.3.peg.187"/>
<dbReference type="GO" id="GO:0016887">
    <property type="term" value="F:ATP hydrolysis activity"/>
    <property type="evidence" value="ECO:0007669"/>
    <property type="project" value="RHEA"/>
</dbReference>
<dbReference type="CDD" id="cd17932">
    <property type="entry name" value="DEXQc_UvrD"/>
    <property type="match status" value="1"/>
</dbReference>
<proteinExistence type="inferred from homology"/>
<evidence type="ECO:0000256" key="4">
    <source>
        <dbReference type="ARBA" id="ARBA00022806"/>
    </source>
</evidence>
<dbReference type="PROSITE" id="PS51217">
    <property type="entry name" value="UVRD_HELICASE_CTER"/>
    <property type="match status" value="1"/>
</dbReference>
<comment type="catalytic activity">
    <reaction evidence="10">
        <text>ATP + H2O = ADP + phosphate + H(+)</text>
        <dbReference type="Rhea" id="RHEA:13065"/>
        <dbReference type="ChEBI" id="CHEBI:15377"/>
        <dbReference type="ChEBI" id="CHEBI:15378"/>
        <dbReference type="ChEBI" id="CHEBI:30616"/>
        <dbReference type="ChEBI" id="CHEBI:43474"/>
        <dbReference type="ChEBI" id="CHEBI:456216"/>
        <dbReference type="EC" id="5.6.2.4"/>
    </reaction>
</comment>
<dbReference type="GO" id="GO:0003677">
    <property type="term" value="F:DNA binding"/>
    <property type="evidence" value="ECO:0007669"/>
    <property type="project" value="UniProtKB-KW"/>
</dbReference>
<sequence length="778" mass="89204">MDIKNKILYDKLNERQRQAVFCTEGPLLILAGAGSGKTNVLIHRIAYLIQEKNIEPYNIMAVTFTNKAADEMKERLKGLVGHEAQQIWAATFHSSCVRILRRYIDRLGFNTNFSIYDADDQKTLMKRIFKEMPANTADLKERNVLRAISAYKDELISPSDALKYACGFAEKNNALLYEKYQSELRKNNALDFDDLINKCVELFEKNEDVLEFYQKRLKYIMVDEYQDTNTSQFRLIELLASSHKNLCVVGDDDQSIYRFRGANIENILSFEKIFKDTKVVRLEQNYRSTAAILDVANNVISNNVKRKEKKLWTDKKGGAKVKLKEFENGDQEASGILKEIASKAKKSSLNDFALLYRTNAQSRLFEEKCVNYGIPYRLVGGVNFYQRKEIKDILAYLKVISNSKDDIAVLRVINTPKRGIGETSLGKISSFASEFNINFYEACLNSWQIPSIGKTAYKIKSFTDFIEKARKELAKIDISDISDNIVYKNGDMDNFYNEAYKDTDIPDLLQSGDDKRVSDIINYILDEGGYRDYLMLEGDTQAQSRLENIKELISKAQMYKASLLDIFLEETSLIADVDTTDKSAQMLTLMTLHGAKGLEFEYVYMCGMEEELLPCTMSIASGDEADIEEERRLCYVGMTRAKKQLVLSYAKKRLINGGFDYKEVSRFIREIPPQLLDTDIKNELLHQGINRKKSVYIAGYNTNPYKQFNKSLPFGKEFIVKKSEKPDYKAGDMVRHIKFGEGEVLSITEGKKDYEIEVNFKKSGIKKMMAGFAKLEKM</sequence>